<gene>
    <name evidence="1" type="ORF">SAMD00023353_0502580</name>
</gene>
<sequence>MGLHYDKHFEGSIYSTYIGAFRLAPSAYKQLKCYNFIGSSWSQCFEVVD</sequence>
<proteinExistence type="predicted"/>
<dbReference type="Proteomes" id="UP000054516">
    <property type="component" value="Unassembled WGS sequence"/>
</dbReference>
<reference evidence="1" key="1">
    <citation type="submission" date="2016-03" db="EMBL/GenBank/DDBJ databases">
        <title>Draft genome sequence of Rosellinia necatrix.</title>
        <authorList>
            <person name="Kanematsu S."/>
        </authorList>
    </citation>
    <scope>NUCLEOTIDE SEQUENCE [LARGE SCALE GENOMIC DNA]</scope>
    <source>
        <strain evidence="1">W97</strain>
    </source>
</reference>
<organism evidence="1">
    <name type="scientific">Rosellinia necatrix</name>
    <name type="common">White root-rot fungus</name>
    <dbReference type="NCBI Taxonomy" id="77044"/>
    <lineage>
        <taxon>Eukaryota</taxon>
        <taxon>Fungi</taxon>
        <taxon>Dikarya</taxon>
        <taxon>Ascomycota</taxon>
        <taxon>Pezizomycotina</taxon>
        <taxon>Sordariomycetes</taxon>
        <taxon>Xylariomycetidae</taxon>
        <taxon>Xylariales</taxon>
        <taxon>Xylariaceae</taxon>
        <taxon>Rosellinia</taxon>
    </lineage>
</organism>
<evidence type="ECO:0000313" key="1">
    <source>
        <dbReference type="EMBL" id="GAW25383.1"/>
    </source>
</evidence>
<accession>A0A1S8A5Q1</accession>
<keyword evidence="2" id="KW-1185">Reference proteome</keyword>
<name>A0A1S8A5Q1_ROSNE</name>
<evidence type="ECO:0000313" key="2">
    <source>
        <dbReference type="Proteomes" id="UP000054516"/>
    </source>
</evidence>
<protein>
    <submittedName>
        <fullName evidence="1">Uncharacterized protein</fullName>
    </submittedName>
</protein>
<dbReference type="EMBL" id="DF977450">
    <property type="protein sequence ID" value="GAW25383.1"/>
    <property type="molecule type" value="Genomic_DNA"/>
</dbReference>
<dbReference type="AlphaFoldDB" id="A0A1S8A5Q1"/>